<dbReference type="Gene3D" id="1.10.443.10">
    <property type="entry name" value="Intergrase catalytic core"/>
    <property type="match status" value="1"/>
</dbReference>
<gene>
    <name evidence="4" type="ORF">DNU06_15450</name>
</gene>
<keyword evidence="1" id="KW-0238">DNA-binding</keyword>
<dbReference type="GO" id="GO:0006310">
    <property type="term" value="P:DNA recombination"/>
    <property type="evidence" value="ECO:0007669"/>
    <property type="project" value="UniProtKB-KW"/>
</dbReference>
<evidence type="ECO:0000313" key="4">
    <source>
        <dbReference type="EMBL" id="PZE15902.1"/>
    </source>
</evidence>
<comment type="caution">
    <text evidence="4">The sequence shown here is derived from an EMBL/GenBank/DDBJ whole genome shotgun (WGS) entry which is preliminary data.</text>
</comment>
<name>A0A2W1NJV6_9FLAO</name>
<keyword evidence="5" id="KW-1185">Reference proteome</keyword>
<dbReference type="InterPro" id="IPR002104">
    <property type="entry name" value="Integrase_catalytic"/>
</dbReference>
<dbReference type="SUPFAM" id="SSF56349">
    <property type="entry name" value="DNA breaking-rejoining enzymes"/>
    <property type="match status" value="1"/>
</dbReference>
<dbReference type="InterPro" id="IPR011010">
    <property type="entry name" value="DNA_brk_join_enz"/>
</dbReference>
<dbReference type="GO" id="GO:0003677">
    <property type="term" value="F:DNA binding"/>
    <property type="evidence" value="ECO:0007669"/>
    <property type="project" value="UniProtKB-KW"/>
</dbReference>
<accession>A0A2W1NJV6</accession>
<dbReference type="OrthoDB" id="1399884at2"/>
<dbReference type="InterPro" id="IPR013762">
    <property type="entry name" value="Integrase-like_cat_sf"/>
</dbReference>
<dbReference type="Proteomes" id="UP000249248">
    <property type="component" value="Unassembled WGS sequence"/>
</dbReference>
<protein>
    <recommendedName>
        <fullName evidence="3">Tyr recombinase domain-containing protein</fullName>
    </recommendedName>
</protein>
<sequence length="435" mass="50787">MIDLIQAELEIRRILNVRYSNIKTIDIYTKRFMDFVRYYPATEPIDIKEAELNAYIKVIISKKSSRSLIMQFIQVAEYYFNHIHKKSFVIYRQNIPSAREKEINTLEQEQVFLMIDNFENMKHRIIFVLVYSCCLELTELLNLRVSDINSKKEPFYLQVRNASGDVVRKASISPKIIEYLNEYWQTCITKPQEYLLEGPEAGKKYGKTSAEKVIKKAFEENGMVSAFVVKTLRRSYMEHMVSLGIPIISILEKLDVHHFDSIKKYTRAIHGSVKIDFTPLDKLIGKPKINEPEIEDLEQLVFTLNSEDEKEYLLEAIQCFRAGALKAGIVFSWSSFIRILQNRCEKKGYKAINEASAKLKFRKKFEKISDFESIKELNLLKLAFELKVISKHQLSQMENNLDLRNHCGHPSSYKPEINKAKAFIEDLVNIIKNEP</sequence>
<evidence type="ECO:0000256" key="1">
    <source>
        <dbReference type="ARBA" id="ARBA00023125"/>
    </source>
</evidence>
<dbReference type="InterPro" id="IPR010998">
    <property type="entry name" value="Integrase_recombinase_N"/>
</dbReference>
<dbReference type="PROSITE" id="PS51898">
    <property type="entry name" value="TYR_RECOMBINASE"/>
    <property type="match status" value="1"/>
</dbReference>
<keyword evidence="2" id="KW-0233">DNA recombination</keyword>
<organism evidence="4 5">
    <name type="scientific">Putridiphycobacter roseus</name>
    <dbReference type="NCBI Taxonomy" id="2219161"/>
    <lineage>
        <taxon>Bacteria</taxon>
        <taxon>Pseudomonadati</taxon>
        <taxon>Bacteroidota</taxon>
        <taxon>Flavobacteriia</taxon>
        <taxon>Flavobacteriales</taxon>
        <taxon>Crocinitomicaceae</taxon>
        <taxon>Putridiphycobacter</taxon>
    </lineage>
</organism>
<dbReference type="GO" id="GO:0015074">
    <property type="term" value="P:DNA integration"/>
    <property type="evidence" value="ECO:0007669"/>
    <property type="project" value="InterPro"/>
</dbReference>
<dbReference type="RefSeq" id="WP_111064404.1">
    <property type="nucleotide sequence ID" value="NZ_JBHUCU010000012.1"/>
</dbReference>
<reference evidence="4 5" key="1">
    <citation type="submission" date="2018-06" db="EMBL/GenBank/DDBJ databases">
        <title>The draft genome sequence of Crocinitomix sp. SM1701.</title>
        <authorList>
            <person name="Zhang X."/>
        </authorList>
    </citation>
    <scope>NUCLEOTIDE SEQUENCE [LARGE SCALE GENOMIC DNA]</scope>
    <source>
        <strain evidence="4 5">SM1701</strain>
    </source>
</reference>
<evidence type="ECO:0000256" key="2">
    <source>
        <dbReference type="ARBA" id="ARBA00023172"/>
    </source>
</evidence>
<dbReference type="AlphaFoldDB" id="A0A2W1NJV6"/>
<proteinExistence type="predicted"/>
<dbReference type="Gene3D" id="1.10.150.130">
    <property type="match status" value="1"/>
</dbReference>
<feature type="domain" description="Tyr recombinase" evidence="3">
    <location>
        <begin position="101"/>
        <end position="281"/>
    </location>
</feature>
<dbReference type="Pfam" id="PF00589">
    <property type="entry name" value="Phage_integrase"/>
    <property type="match status" value="1"/>
</dbReference>
<dbReference type="EMBL" id="QKSB01000014">
    <property type="protein sequence ID" value="PZE15902.1"/>
    <property type="molecule type" value="Genomic_DNA"/>
</dbReference>
<evidence type="ECO:0000313" key="5">
    <source>
        <dbReference type="Proteomes" id="UP000249248"/>
    </source>
</evidence>
<evidence type="ECO:0000259" key="3">
    <source>
        <dbReference type="PROSITE" id="PS51898"/>
    </source>
</evidence>